<dbReference type="CDD" id="cd05121">
    <property type="entry name" value="ABC1_ADCK3-like"/>
    <property type="match status" value="1"/>
</dbReference>
<organism evidence="4 5">
    <name type="scientific">Sulfobacillus acidophilus</name>
    <dbReference type="NCBI Taxonomy" id="53633"/>
    <lineage>
        <taxon>Bacteria</taxon>
        <taxon>Bacillati</taxon>
        <taxon>Bacillota</taxon>
        <taxon>Clostridia</taxon>
        <taxon>Eubacteriales</taxon>
        <taxon>Clostridiales Family XVII. Incertae Sedis</taxon>
        <taxon>Sulfobacillus</taxon>
    </lineage>
</organism>
<reference evidence="4 5" key="1">
    <citation type="journal article" date="2014" name="BMC Genomics">
        <title>Comparison of environmental and isolate Sulfobacillus genomes reveals diverse carbon, sulfur, nitrogen, and hydrogen metabolisms.</title>
        <authorList>
            <person name="Justice N.B."/>
            <person name="Norman A."/>
            <person name="Brown C.T."/>
            <person name="Singh A."/>
            <person name="Thomas B.C."/>
            <person name="Banfield J.F."/>
        </authorList>
    </citation>
    <scope>NUCLEOTIDE SEQUENCE [LARGE SCALE GENOMIC DNA]</scope>
    <source>
        <strain evidence="4">AMDSBA3</strain>
    </source>
</reference>
<evidence type="ECO:0000256" key="1">
    <source>
        <dbReference type="ARBA" id="ARBA00009670"/>
    </source>
</evidence>
<dbReference type="PANTHER" id="PTHR10566">
    <property type="entry name" value="CHAPERONE-ACTIVITY OF BC1 COMPLEX CABC1 -RELATED"/>
    <property type="match status" value="1"/>
</dbReference>
<evidence type="ECO:0000313" key="5">
    <source>
        <dbReference type="Proteomes" id="UP000241848"/>
    </source>
</evidence>
<evidence type="ECO:0000256" key="2">
    <source>
        <dbReference type="SAM" id="Phobius"/>
    </source>
</evidence>
<accession>A0A2T2WHP5</accession>
<dbReference type="SUPFAM" id="SSF56112">
    <property type="entry name" value="Protein kinase-like (PK-like)"/>
    <property type="match status" value="1"/>
</dbReference>
<dbReference type="InterPro" id="IPR004147">
    <property type="entry name" value="ABC1_dom"/>
</dbReference>
<feature type="transmembrane region" description="Helical" evidence="2">
    <location>
        <begin position="541"/>
        <end position="560"/>
    </location>
</feature>
<feature type="transmembrane region" description="Helical" evidence="2">
    <location>
        <begin position="516"/>
        <end position="535"/>
    </location>
</feature>
<protein>
    <submittedName>
        <fullName evidence="4">ABC transporter</fullName>
    </submittedName>
</protein>
<dbReference type="PANTHER" id="PTHR10566:SF113">
    <property type="entry name" value="PROTEIN ACTIVITY OF BC1 COMPLEX KINASE 7, CHLOROPLASTIC"/>
    <property type="match status" value="1"/>
</dbReference>
<proteinExistence type="inferred from homology"/>
<evidence type="ECO:0000259" key="3">
    <source>
        <dbReference type="Pfam" id="PF03109"/>
    </source>
</evidence>
<dbReference type="Pfam" id="PF03109">
    <property type="entry name" value="ABC1"/>
    <property type="match status" value="1"/>
</dbReference>
<name>A0A2T2WHP5_9FIRM</name>
<evidence type="ECO:0000313" key="4">
    <source>
        <dbReference type="EMBL" id="PSR21746.1"/>
    </source>
</evidence>
<gene>
    <name evidence="4" type="ORF">C7B45_09700</name>
</gene>
<feature type="domain" description="ABC1 atypical kinase-like" evidence="3">
    <location>
        <begin position="88"/>
        <end position="332"/>
    </location>
</feature>
<dbReference type="InterPro" id="IPR050154">
    <property type="entry name" value="UbiB_kinase"/>
</dbReference>
<keyword evidence="2" id="KW-0472">Membrane</keyword>
<comment type="caution">
    <text evidence="4">The sequence shown here is derived from an EMBL/GenBank/DDBJ whole genome shotgun (WGS) entry which is preliminary data.</text>
</comment>
<dbReference type="EMBL" id="PXYV01000028">
    <property type="protein sequence ID" value="PSR21746.1"/>
    <property type="molecule type" value="Genomic_DNA"/>
</dbReference>
<comment type="similarity">
    <text evidence="1">Belongs to the protein kinase superfamily. ADCK protein kinase family.</text>
</comment>
<keyword evidence="2" id="KW-1133">Transmembrane helix</keyword>
<sequence>MMRSRWLRTFTIFRLAFSYWGDSRRIARAHRTLSEADARHREEAILRAGAIRFRETALKLGGLIIKVGQFLSARTDLLPLTFTRELAQLQDQVPEAPWNQVQELMAQQWDQSIGEIFTEIDPRPVAAASLGQVHRAQLTNGMTVAVKVQRPNIDQLAATDLAALGIIMRVLQRLTRVGRRINATRLFQEFEGLVEHELDYRQEAEYLSRFRRNFADVPDIVVPAVVPELTRQRVFVMEFAWGIKLTDIADLREQGLDPVALASILIRSYLKQIAVDGFVQIDPHPGNFFAAPDGRVIFLDFGMMAELPRQDLNAIVTLVQGILTKDVDSVVAAIDDLGFVRPSASPRLLKRAVGFMLDRLSGVPLNPGPEMDRAVAEFQDFLYHEPLEFPARYMFLGRAIGMLFGLVSRLNPDVDWMAVVQQEMLPLLQERQREHAPPWIGRIVSVVGNLMGDRVATLVETTVAMGWHEVVNAMKVPGQLHRVLALMEQGNLATEPEVTGIMRRLDRIAALHQAQLRLLWALALGLAGWSVHHIWSSQVWLVWVCGVASVLMGLAALMAGRRGARRIRGRSPEL</sequence>
<dbReference type="InterPro" id="IPR011009">
    <property type="entry name" value="Kinase-like_dom_sf"/>
</dbReference>
<dbReference type="Proteomes" id="UP000241848">
    <property type="component" value="Unassembled WGS sequence"/>
</dbReference>
<dbReference type="AlphaFoldDB" id="A0A2T2WHP5"/>
<keyword evidence="2" id="KW-0812">Transmembrane</keyword>